<comment type="caution">
    <text evidence="1">The sequence shown here is derived from an EMBL/GenBank/DDBJ whole genome shotgun (WGS) entry which is preliminary data.</text>
</comment>
<evidence type="ECO:0000313" key="1">
    <source>
        <dbReference type="EMBL" id="MDR7380309.1"/>
    </source>
</evidence>
<dbReference type="Pfam" id="PF14375">
    <property type="entry name" value="Cys_rich_CWC"/>
    <property type="match status" value="1"/>
</dbReference>
<keyword evidence="2" id="KW-1185">Reference proteome</keyword>
<protein>
    <recommendedName>
        <fullName evidence="3">Cysteine-rich CWC</fullName>
    </recommendedName>
</protein>
<proteinExistence type="predicted"/>
<accession>A0ABU2CG43</accession>
<dbReference type="Proteomes" id="UP001180487">
    <property type="component" value="Unassembled WGS sequence"/>
</dbReference>
<organism evidence="1 2">
    <name type="scientific">Rhodoferax ferrireducens</name>
    <dbReference type="NCBI Taxonomy" id="192843"/>
    <lineage>
        <taxon>Bacteria</taxon>
        <taxon>Pseudomonadati</taxon>
        <taxon>Pseudomonadota</taxon>
        <taxon>Betaproteobacteria</taxon>
        <taxon>Burkholderiales</taxon>
        <taxon>Comamonadaceae</taxon>
        <taxon>Rhodoferax</taxon>
    </lineage>
</organism>
<evidence type="ECO:0000313" key="2">
    <source>
        <dbReference type="Proteomes" id="UP001180487"/>
    </source>
</evidence>
<name>A0ABU2CG43_9BURK</name>
<sequence>MSPAVDPRYCPLCGQPNQCAMELARSTNLPPAPCWCLQQPIAPETLAQIDPAALDRACLCPRCAALPASSRRQPPSAS</sequence>
<dbReference type="EMBL" id="JAVDXT010000007">
    <property type="protein sequence ID" value="MDR7380309.1"/>
    <property type="molecule type" value="Genomic_DNA"/>
</dbReference>
<dbReference type="InterPro" id="IPR032720">
    <property type="entry name" value="Cys_rich_CWC"/>
</dbReference>
<dbReference type="RefSeq" id="WP_310377156.1">
    <property type="nucleotide sequence ID" value="NZ_JAVDXT010000007.1"/>
</dbReference>
<reference evidence="1 2" key="1">
    <citation type="submission" date="2023-07" db="EMBL/GenBank/DDBJ databases">
        <title>Sorghum-associated microbial communities from plants grown in Nebraska, USA.</title>
        <authorList>
            <person name="Schachtman D."/>
        </authorList>
    </citation>
    <scope>NUCLEOTIDE SEQUENCE [LARGE SCALE GENOMIC DNA]</scope>
    <source>
        <strain evidence="1 2">BE313</strain>
    </source>
</reference>
<gene>
    <name evidence="1" type="ORF">J2X19_005011</name>
</gene>
<evidence type="ECO:0008006" key="3">
    <source>
        <dbReference type="Google" id="ProtNLM"/>
    </source>
</evidence>